<proteinExistence type="predicted"/>
<reference evidence="2" key="1">
    <citation type="journal article" date="2014" name="Front. Microbiol.">
        <title>High frequency of phylogenetically diverse reductive dehalogenase-homologous genes in deep subseafloor sedimentary metagenomes.</title>
        <authorList>
            <person name="Kawai M."/>
            <person name="Futagami T."/>
            <person name="Toyoda A."/>
            <person name="Takaki Y."/>
            <person name="Nishi S."/>
            <person name="Hori S."/>
            <person name="Arai W."/>
            <person name="Tsubouchi T."/>
            <person name="Morono Y."/>
            <person name="Uchiyama I."/>
            <person name="Ito T."/>
            <person name="Fujiyama A."/>
            <person name="Inagaki F."/>
            <person name="Takami H."/>
        </authorList>
    </citation>
    <scope>NUCLEOTIDE SEQUENCE</scope>
    <source>
        <strain evidence="2">Expedition CK06-06</strain>
    </source>
</reference>
<dbReference type="NCBIfam" id="TIGR02595">
    <property type="entry name" value="PEP_CTERM"/>
    <property type="match status" value="1"/>
</dbReference>
<feature type="non-terminal residue" evidence="2">
    <location>
        <position position="1"/>
    </location>
</feature>
<dbReference type="InterPro" id="IPR013424">
    <property type="entry name" value="Ice-binding_C"/>
</dbReference>
<organism evidence="2">
    <name type="scientific">marine sediment metagenome</name>
    <dbReference type="NCBI Taxonomy" id="412755"/>
    <lineage>
        <taxon>unclassified sequences</taxon>
        <taxon>metagenomes</taxon>
        <taxon>ecological metagenomes</taxon>
    </lineage>
</organism>
<evidence type="ECO:0000313" key="2">
    <source>
        <dbReference type="EMBL" id="GAG40781.1"/>
    </source>
</evidence>
<sequence>DDWEDLSPYFSEARMGTYVVGDEVFVGIDRNFDGVPESLYSRDGIPLAELGLGVGLGGYNAAGADDFLAVPEPATLAVMGFGAAALALRRRKRGTGCH</sequence>
<gene>
    <name evidence="2" type="ORF">S01H1_67779</name>
</gene>
<comment type="caution">
    <text evidence="2">The sequence shown here is derived from an EMBL/GenBank/DDBJ whole genome shotgun (WGS) entry which is preliminary data.</text>
</comment>
<dbReference type="EMBL" id="BARS01044912">
    <property type="protein sequence ID" value="GAG40781.1"/>
    <property type="molecule type" value="Genomic_DNA"/>
</dbReference>
<protein>
    <recommendedName>
        <fullName evidence="1">Ice-binding protein C-terminal domain-containing protein</fullName>
    </recommendedName>
</protein>
<accession>X0YVY9</accession>
<name>X0YVY9_9ZZZZ</name>
<feature type="domain" description="Ice-binding protein C-terminal" evidence="1">
    <location>
        <begin position="69"/>
        <end position="91"/>
    </location>
</feature>
<dbReference type="AlphaFoldDB" id="X0YVY9"/>
<evidence type="ECO:0000259" key="1">
    <source>
        <dbReference type="Pfam" id="PF07589"/>
    </source>
</evidence>
<dbReference type="Pfam" id="PF07589">
    <property type="entry name" value="PEP-CTERM"/>
    <property type="match status" value="1"/>
</dbReference>